<sequence length="189" mass="20910">MKTALNIITLTLLVSSPGVIGYAETTMSKPREIAQASNQQAQSLPVALPDDALVWPKSGSSIIGQLTALSEQGLTISKNNFSQTLSLSEVNRIEFQGDVWIRDRQGRRVRKFRSEDSSKTKQEVWQGVPIRAFQLQNPETASLRLGTVLSREDLQDILSISKDSVYIVDAIEFDSSGQMMTIKATPIDR</sequence>
<dbReference type="eggNOG" id="ENOG5033KV9">
    <property type="taxonomic scope" value="Bacteria"/>
</dbReference>
<dbReference type="EMBL" id="DS989871">
    <property type="protein sequence ID" value="EDX71568.1"/>
    <property type="molecule type" value="Genomic_DNA"/>
</dbReference>
<proteinExistence type="predicted"/>
<dbReference type="RefSeq" id="WP_006105512.1">
    <property type="nucleotide sequence ID" value="NZ_DS989871.1"/>
</dbReference>
<name>B4W2H8_9CYAN</name>
<gene>
    <name evidence="1" type="ORF">MC7420_5193</name>
</gene>
<evidence type="ECO:0000313" key="2">
    <source>
        <dbReference type="Proteomes" id="UP000003835"/>
    </source>
</evidence>
<dbReference type="HOGENOM" id="CLU_1425856_0_0_3"/>
<reference evidence="1 2" key="1">
    <citation type="submission" date="2008-07" db="EMBL/GenBank/DDBJ databases">
        <authorList>
            <person name="Tandeau de Marsac N."/>
            <person name="Ferriera S."/>
            <person name="Johnson J."/>
            <person name="Kravitz S."/>
            <person name="Beeson K."/>
            <person name="Sutton G."/>
            <person name="Rogers Y.-H."/>
            <person name="Friedman R."/>
            <person name="Frazier M."/>
            <person name="Venter J.C."/>
        </authorList>
    </citation>
    <scope>NUCLEOTIDE SEQUENCE [LARGE SCALE GENOMIC DNA]</scope>
    <source>
        <strain evidence="1 2">PCC 7420</strain>
    </source>
</reference>
<keyword evidence="2" id="KW-1185">Reference proteome</keyword>
<protein>
    <submittedName>
        <fullName evidence="1">Uncharacterized protein</fullName>
    </submittedName>
</protein>
<evidence type="ECO:0000313" key="1">
    <source>
        <dbReference type="EMBL" id="EDX71568.1"/>
    </source>
</evidence>
<dbReference type="AlphaFoldDB" id="B4W2H8"/>
<organism evidence="1 2">
    <name type="scientific">Coleofasciculus chthonoplastes PCC 7420</name>
    <dbReference type="NCBI Taxonomy" id="118168"/>
    <lineage>
        <taxon>Bacteria</taxon>
        <taxon>Bacillati</taxon>
        <taxon>Cyanobacteriota</taxon>
        <taxon>Cyanophyceae</taxon>
        <taxon>Coleofasciculales</taxon>
        <taxon>Coleofasciculaceae</taxon>
        <taxon>Coleofasciculus</taxon>
    </lineage>
</organism>
<accession>B4W2H8</accession>
<dbReference type="Proteomes" id="UP000003835">
    <property type="component" value="Unassembled WGS sequence"/>
</dbReference>
<dbReference type="STRING" id="118168.MC7420_5193"/>
<dbReference type="OrthoDB" id="515705at2"/>